<dbReference type="AlphaFoldDB" id="A0A1X7PL41"/>
<dbReference type="PRINTS" id="PR00038">
    <property type="entry name" value="HTHLUXR"/>
</dbReference>
<gene>
    <name evidence="5" type="ORF">SAMN02982922_4460</name>
</gene>
<keyword evidence="3" id="KW-0804">Transcription</keyword>
<dbReference type="PANTHER" id="PTHR44688:SF25">
    <property type="entry name" value="HTH LUXR-TYPE DOMAIN-CONTAINING PROTEIN"/>
    <property type="match status" value="1"/>
</dbReference>
<keyword evidence="6" id="KW-1185">Reference proteome</keyword>
<name>A0A1X7PL41_9HYPH</name>
<dbReference type="RefSeq" id="WP_085466148.1">
    <property type="nucleotide sequence ID" value="NZ_FXBL01000004.1"/>
</dbReference>
<evidence type="ECO:0000256" key="3">
    <source>
        <dbReference type="ARBA" id="ARBA00023163"/>
    </source>
</evidence>
<dbReference type="PANTHER" id="PTHR44688">
    <property type="entry name" value="DNA-BINDING TRANSCRIPTIONAL ACTIVATOR DEVR_DOSR"/>
    <property type="match status" value="1"/>
</dbReference>
<dbReference type="InterPro" id="IPR036388">
    <property type="entry name" value="WH-like_DNA-bd_sf"/>
</dbReference>
<dbReference type="EMBL" id="FXBL01000004">
    <property type="protein sequence ID" value="SMH51507.1"/>
    <property type="molecule type" value="Genomic_DNA"/>
</dbReference>
<dbReference type="GO" id="GO:0003677">
    <property type="term" value="F:DNA binding"/>
    <property type="evidence" value="ECO:0007669"/>
    <property type="project" value="UniProtKB-KW"/>
</dbReference>
<keyword evidence="2" id="KW-0238">DNA-binding</keyword>
<evidence type="ECO:0000259" key="4">
    <source>
        <dbReference type="PROSITE" id="PS50043"/>
    </source>
</evidence>
<dbReference type="SMART" id="SM00421">
    <property type="entry name" value="HTH_LUXR"/>
    <property type="match status" value="1"/>
</dbReference>
<protein>
    <submittedName>
        <fullName evidence="5">Regulatory protein, luxR family</fullName>
    </submittedName>
</protein>
<keyword evidence="1" id="KW-0805">Transcription regulation</keyword>
<evidence type="ECO:0000313" key="6">
    <source>
        <dbReference type="Proteomes" id="UP000193083"/>
    </source>
</evidence>
<dbReference type="CDD" id="cd06170">
    <property type="entry name" value="LuxR_C_like"/>
    <property type="match status" value="1"/>
</dbReference>
<accession>A0A1X7PL41</accession>
<dbReference type="InterPro" id="IPR016032">
    <property type="entry name" value="Sig_transdc_resp-reg_C-effctor"/>
</dbReference>
<dbReference type="PROSITE" id="PS50043">
    <property type="entry name" value="HTH_LUXR_2"/>
    <property type="match status" value="1"/>
</dbReference>
<feature type="domain" description="HTH luxR-type" evidence="4">
    <location>
        <begin position="98"/>
        <end position="163"/>
    </location>
</feature>
<sequence length="167" mass="17766">MLLDYAPPDLAEDTVTAVDGSRYFRAPAPGRIVRRSQTGLALVMLSEDPARDAGSSARAVLANDASADLVAAATRLAAAGYTIRKADGSERRADTPPAFEPQAPISQREREVLELLAEGASNKVIARRLDISVHTAKFHVASVCAKLKARNRTDAVSIALREGMLAD</sequence>
<evidence type="ECO:0000313" key="5">
    <source>
        <dbReference type="EMBL" id="SMH51507.1"/>
    </source>
</evidence>
<dbReference type="SUPFAM" id="SSF46894">
    <property type="entry name" value="C-terminal effector domain of the bipartite response regulators"/>
    <property type="match status" value="1"/>
</dbReference>
<dbReference type="InterPro" id="IPR000792">
    <property type="entry name" value="Tscrpt_reg_LuxR_C"/>
</dbReference>
<proteinExistence type="predicted"/>
<reference evidence="5 6" key="1">
    <citation type="submission" date="2017-04" db="EMBL/GenBank/DDBJ databases">
        <authorList>
            <person name="Afonso C.L."/>
            <person name="Miller P.J."/>
            <person name="Scott M.A."/>
            <person name="Spackman E."/>
            <person name="Goraichik I."/>
            <person name="Dimitrov K.M."/>
            <person name="Suarez D.L."/>
            <person name="Swayne D.E."/>
        </authorList>
    </citation>
    <scope>NUCLEOTIDE SEQUENCE [LARGE SCALE GENOMIC DNA]</scope>
    <source>
        <strain evidence="5 6">B5P</strain>
    </source>
</reference>
<dbReference type="GO" id="GO:0006355">
    <property type="term" value="P:regulation of DNA-templated transcription"/>
    <property type="evidence" value="ECO:0007669"/>
    <property type="project" value="InterPro"/>
</dbReference>
<evidence type="ECO:0000256" key="1">
    <source>
        <dbReference type="ARBA" id="ARBA00023015"/>
    </source>
</evidence>
<dbReference type="OrthoDB" id="9807052at2"/>
<evidence type="ECO:0000256" key="2">
    <source>
        <dbReference type="ARBA" id="ARBA00023125"/>
    </source>
</evidence>
<organism evidence="5 6">
    <name type="scientific">Mesorhizobium australicum</name>
    <dbReference type="NCBI Taxonomy" id="536018"/>
    <lineage>
        <taxon>Bacteria</taxon>
        <taxon>Pseudomonadati</taxon>
        <taxon>Pseudomonadota</taxon>
        <taxon>Alphaproteobacteria</taxon>
        <taxon>Hyphomicrobiales</taxon>
        <taxon>Phyllobacteriaceae</taxon>
        <taxon>Mesorhizobium</taxon>
    </lineage>
</organism>
<dbReference type="Proteomes" id="UP000193083">
    <property type="component" value="Unassembled WGS sequence"/>
</dbReference>
<dbReference type="Gene3D" id="1.10.10.10">
    <property type="entry name" value="Winged helix-like DNA-binding domain superfamily/Winged helix DNA-binding domain"/>
    <property type="match status" value="1"/>
</dbReference>
<dbReference type="Pfam" id="PF00196">
    <property type="entry name" value="GerE"/>
    <property type="match status" value="1"/>
</dbReference>